<dbReference type="Gene3D" id="3.40.50.300">
    <property type="entry name" value="P-loop containing nucleotide triphosphate hydrolases"/>
    <property type="match status" value="1"/>
</dbReference>
<dbReference type="Gene3D" id="1.10.533.10">
    <property type="entry name" value="Death Domain, Fas"/>
    <property type="match status" value="1"/>
</dbReference>
<feature type="domain" description="Pyrin" evidence="7">
    <location>
        <begin position="1"/>
        <end position="84"/>
    </location>
</feature>
<comment type="caution">
    <text evidence="9">The sequence shown here is derived from an EMBL/GenBank/DDBJ whole genome shotgun (WGS) entry which is preliminary data.</text>
</comment>
<dbReference type="FunFam" id="3.40.50.300:FF:000210">
    <property type="entry name" value="Si:dkey-16p6.1"/>
    <property type="match status" value="1"/>
</dbReference>
<sequence>MAFVKELLKNSLYNLRKDELKEFQWHLRNYCKIPVSQLEKADVFDTVDMVQSYRPEDAVKITLEILRKMNQNQLAEELKEGTAKSAAAVDSKAVDDDDSEFSNRLKKDLKQKYERILDGNSEKSLQNTYLNNIYTDLYIVKNQTGGVVNEHEVRQIELNQRTAAEDTSVKCNDIFKVQRDTGRQNRKVLTLGIAGVGKTVSVSKFILDWAEGKENQEIIFIFPLAFRQLNLIQEEYSLMELIHEYFSCTKQLSSLPKEEDKVMFIFDGLDECRFSLSFEKSKRLTDVHKKTTVDVIITNLMDRNLLPSALIWITSRPAAAHQIPRRHIDQVTEIRGFNDEQKKVYFTRNSKPDMSERIISHIKRSRSLHIMCHIPVFCWICLRVLQPLMTQENLESTPTTLTGMYLYFLLSQMEQMKAKKQSDSLPQSSEDVVLKLGELAFKQLQKGNLIFYKEDLVECGLDVSDGLVFSGLCTQMFQTEKSVSETKAYSFVHLSVQEFLAAIFVLFIYKNTKTNPFLNWMGKLKWIFMNSLHELHKSAIDSALLSENGHLDLLLRFLMGLSLESNQNKLKELLPSLKITAEDMRHTAEYIKTKIHHDVSSEKSINLFHCLHELNDDSLITEIQKYLNSEDLSAQDLSSVQWSALAFVLLMSEETQETFEMQKYRRSDEAVTRLLSVIRNTRRAL</sequence>
<dbReference type="Pfam" id="PF02758">
    <property type="entry name" value="PYRIN"/>
    <property type="match status" value="1"/>
</dbReference>
<keyword evidence="2" id="KW-0963">Cytoplasm</keyword>
<dbReference type="Pfam" id="PF14484">
    <property type="entry name" value="FISNA"/>
    <property type="match status" value="1"/>
</dbReference>
<dbReference type="InterPro" id="IPR041267">
    <property type="entry name" value="NLRP_HD2"/>
</dbReference>
<dbReference type="AlphaFoldDB" id="A0A9W7T2X3"/>
<accession>A0A9W7T2X3</accession>
<dbReference type="InterPro" id="IPR007111">
    <property type="entry name" value="NACHT_NTPase"/>
</dbReference>
<reference evidence="9" key="1">
    <citation type="submission" date="2021-02" db="EMBL/GenBank/DDBJ databases">
        <title>Comparative genomics reveals that relaxation of natural selection precedes convergent phenotypic evolution of cavefish.</title>
        <authorList>
            <person name="Peng Z."/>
        </authorList>
    </citation>
    <scope>NUCLEOTIDE SEQUENCE</scope>
    <source>
        <tissue evidence="9">Muscle</tissue>
    </source>
</reference>
<gene>
    <name evidence="9" type="ORF">IRJ41_001833</name>
</gene>
<evidence type="ECO:0000313" key="10">
    <source>
        <dbReference type="Proteomes" id="UP001059041"/>
    </source>
</evidence>
<dbReference type="InterPro" id="IPR041075">
    <property type="entry name" value="NOD1/2_WH"/>
</dbReference>
<feature type="domain" description="NACHT" evidence="8">
    <location>
        <begin position="186"/>
        <end position="319"/>
    </location>
</feature>
<dbReference type="SUPFAM" id="SSF47986">
    <property type="entry name" value="DEATH domain"/>
    <property type="match status" value="1"/>
</dbReference>
<dbReference type="Pfam" id="PF17779">
    <property type="entry name" value="WHD_NOD2"/>
    <property type="match status" value="1"/>
</dbReference>
<evidence type="ECO:0000256" key="6">
    <source>
        <dbReference type="ARBA" id="ARBA00022840"/>
    </source>
</evidence>
<dbReference type="InterPro" id="IPR004020">
    <property type="entry name" value="DAPIN"/>
</dbReference>
<evidence type="ECO:0000313" key="9">
    <source>
        <dbReference type="EMBL" id="KAI7790423.1"/>
    </source>
</evidence>
<dbReference type="CDD" id="cd08321">
    <property type="entry name" value="Pyrin_ASC-like"/>
    <property type="match status" value="1"/>
</dbReference>
<dbReference type="Proteomes" id="UP001059041">
    <property type="component" value="Unassembled WGS sequence"/>
</dbReference>
<evidence type="ECO:0000256" key="3">
    <source>
        <dbReference type="ARBA" id="ARBA00022614"/>
    </source>
</evidence>
<dbReference type="InterPro" id="IPR027417">
    <property type="entry name" value="P-loop_NTPase"/>
</dbReference>
<dbReference type="GO" id="GO:0005737">
    <property type="term" value="C:cytoplasm"/>
    <property type="evidence" value="ECO:0007669"/>
    <property type="project" value="UniProtKB-SubCell"/>
</dbReference>
<keyword evidence="3" id="KW-0433">Leucine-rich repeat</keyword>
<dbReference type="Pfam" id="PF05729">
    <property type="entry name" value="NACHT"/>
    <property type="match status" value="1"/>
</dbReference>
<dbReference type="InterPro" id="IPR011029">
    <property type="entry name" value="DEATH-like_dom_sf"/>
</dbReference>
<evidence type="ECO:0000256" key="1">
    <source>
        <dbReference type="ARBA" id="ARBA00004496"/>
    </source>
</evidence>
<dbReference type="GO" id="GO:0005524">
    <property type="term" value="F:ATP binding"/>
    <property type="evidence" value="ECO:0007669"/>
    <property type="project" value="UniProtKB-KW"/>
</dbReference>
<protein>
    <submittedName>
        <fullName evidence="9">Protein NLRC3-like</fullName>
    </submittedName>
</protein>
<dbReference type="SMART" id="SM01289">
    <property type="entry name" value="PYRIN"/>
    <property type="match status" value="1"/>
</dbReference>
<evidence type="ECO:0000259" key="8">
    <source>
        <dbReference type="PROSITE" id="PS50837"/>
    </source>
</evidence>
<keyword evidence="5" id="KW-0547">Nucleotide-binding</keyword>
<proteinExistence type="predicted"/>
<evidence type="ECO:0000256" key="4">
    <source>
        <dbReference type="ARBA" id="ARBA00022737"/>
    </source>
</evidence>
<evidence type="ECO:0000259" key="7">
    <source>
        <dbReference type="PROSITE" id="PS50824"/>
    </source>
</evidence>
<dbReference type="Pfam" id="PF17776">
    <property type="entry name" value="NLRC4_HD2"/>
    <property type="match status" value="1"/>
</dbReference>
<dbReference type="PROSITE" id="PS50837">
    <property type="entry name" value="NACHT"/>
    <property type="match status" value="1"/>
</dbReference>
<dbReference type="SMART" id="SM01288">
    <property type="entry name" value="FISNA"/>
    <property type="match status" value="1"/>
</dbReference>
<dbReference type="InterPro" id="IPR029495">
    <property type="entry name" value="NACHT-assoc"/>
</dbReference>
<evidence type="ECO:0000256" key="2">
    <source>
        <dbReference type="ARBA" id="ARBA00022490"/>
    </source>
</evidence>
<dbReference type="InterPro" id="IPR051261">
    <property type="entry name" value="NLR"/>
</dbReference>
<keyword evidence="10" id="KW-1185">Reference proteome</keyword>
<keyword evidence="6" id="KW-0067">ATP-binding</keyword>
<dbReference type="PROSITE" id="PS50824">
    <property type="entry name" value="DAPIN"/>
    <property type="match status" value="1"/>
</dbReference>
<keyword evidence="4" id="KW-0677">Repeat</keyword>
<name>A0A9W7T2X3_TRIRA</name>
<dbReference type="EMBL" id="JAFHDT010000123">
    <property type="protein sequence ID" value="KAI7790423.1"/>
    <property type="molecule type" value="Genomic_DNA"/>
</dbReference>
<comment type="subcellular location">
    <subcellularLocation>
        <location evidence="1">Cytoplasm</location>
    </subcellularLocation>
</comment>
<organism evidence="9 10">
    <name type="scientific">Triplophysa rosa</name>
    <name type="common">Cave loach</name>
    <dbReference type="NCBI Taxonomy" id="992332"/>
    <lineage>
        <taxon>Eukaryota</taxon>
        <taxon>Metazoa</taxon>
        <taxon>Chordata</taxon>
        <taxon>Craniata</taxon>
        <taxon>Vertebrata</taxon>
        <taxon>Euteleostomi</taxon>
        <taxon>Actinopterygii</taxon>
        <taxon>Neopterygii</taxon>
        <taxon>Teleostei</taxon>
        <taxon>Ostariophysi</taxon>
        <taxon>Cypriniformes</taxon>
        <taxon>Nemacheilidae</taxon>
        <taxon>Triplophysa</taxon>
    </lineage>
</organism>
<dbReference type="PANTHER" id="PTHR24106">
    <property type="entry name" value="NACHT, LRR AND CARD DOMAINS-CONTAINING"/>
    <property type="match status" value="1"/>
</dbReference>
<evidence type="ECO:0000256" key="5">
    <source>
        <dbReference type="ARBA" id="ARBA00022741"/>
    </source>
</evidence>